<feature type="domain" description="Aconitase/3-isopropylmalate dehydratase large subunit alpha/beta/alpha" evidence="15">
    <location>
        <begin position="10"/>
        <end position="458"/>
    </location>
</feature>
<evidence type="ECO:0000313" key="17">
    <source>
        <dbReference type="Proteomes" id="UP000292445"/>
    </source>
</evidence>
<evidence type="ECO:0000256" key="9">
    <source>
        <dbReference type="ARBA" id="ARBA00022605"/>
    </source>
</evidence>
<dbReference type="SUPFAM" id="SSF53732">
    <property type="entry name" value="Aconitase iron-sulfur domain"/>
    <property type="match status" value="1"/>
</dbReference>
<keyword evidence="8" id="KW-0004">4Fe-4S</keyword>
<evidence type="ECO:0000256" key="11">
    <source>
        <dbReference type="ARBA" id="ARBA00023004"/>
    </source>
</evidence>
<evidence type="ECO:0000256" key="5">
    <source>
        <dbReference type="ARBA" id="ARBA00011271"/>
    </source>
</evidence>
<dbReference type="NCBIfam" id="NF009116">
    <property type="entry name" value="PRK12466.1"/>
    <property type="match status" value="1"/>
</dbReference>
<evidence type="ECO:0000256" key="14">
    <source>
        <dbReference type="ARBA" id="ARBA00023304"/>
    </source>
</evidence>
<comment type="function">
    <text evidence="3">Catalyzes the isomerization between 2-isopropylmalate and 3-isopropylmalate, via the formation of 2-isopropylmaleate.</text>
</comment>
<dbReference type="NCBIfam" id="NF004016">
    <property type="entry name" value="PRK05478.1"/>
    <property type="match status" value="1"/>
</dbReference>
<dbReference type="GO" id="GO:0003861">
    <property type="term" value="F:3-isopropylmalate dehydratase activity"/>
    <property type="evidence" value="ECO:0007669"/>
    <property type="project" value="UniProtKB-EC"/>
</dbReference>
<evidence type="ECO:0000256" key="8">
    <source>
        <dbReference type="ARBA" id="ARBA00022485"/>
    </source>
</evidence>
<dbReference type="Pfam" id="PF00330">
    <property type="entry name" value="Aconitase"/>
    <property type="match status" value="1"/>
</dbReference>
<evidence type="ECO:0000256" key="7">
    <source>
        <dbReference type="ARBA" id="ARBA00022430"/>
    </source>
</evidence>
<comment type="cofactor">
    <cofactor evidence="2">
        <name>[4Fe-4S] cluster</name>
        <dbReference type="ChEBI" id="CHEBI:49883"/>
    </cofactor>
</comment>
<evidence type="ECO:0000259" key="15">
    <source>
        <dbReference type="Pfam" id="PF00330"/>
    </source>
</evidence>
<evidence type="ECO:0000256" key="13">
    <source>
        <dbReference type="ARBA" id="ARBA00023239"/>
    </source>
</evidence>
<dbReference type="GO" id="GO:0009098">
    <property type="term" value="P:L-leucine biosynthetic process"/>
    <property type="evidence" value="ECO:0007669"/>
    <property type="project" value="UniProtKB-UniPathway"/>
</dbReference>
<dbReference type="GO" id="GO:0046872">
    <property type="term" value="F:metal ion binding"/>
    <property type="evidence" value="ECO:0007669"/>
    <property type="project" value="UniProtKB-KW"/>
</dbReference>
<comment type="subunit">
    <text evidence="5">Heterodimer of LeuC and LeuD.</text>
</comment>
<dbReference type="InterPro" id="IPR015931">
    <property type="entry name" value="Acnase/IPM_dHydase_lsu_aba_1/3"/>
</dbReference>
<dbReference type="EC" id="4.2.1.33" evidence="6"/>
<evidence type="ECO:0000256" key="1">
    <source>
        <dbReference type="ARBA" id="ARBA00000491"/>
    </source>
</evidence>
<evidence type="ECO:0000256" key="6">
    <source>
        <dbReference type="ARBA" id="ARBA00011998"/>
    </source>
</evidence>
<keyword evidence="12" id="KW-0411">Iron-sulfur</keyword>
<evidence type="ECO:0000256" key="2">
    <source>
        <dbReference type="ARBA" id="ARBA00001966"/>
    </source>
</evidence>
<comment type="pathway">
    <text evidence="4">Amino-acid biosynthesis; L-leucine biosynthesis; L-leucine from 3-methyl-2-oxobutanoate: step 2/4.</text>
</comment>
<evidence type="ECO:0000256" key="4">
    <source>
        <dbReference type="ARBA" id="ARBA00004729"/>
    </source>
</evidence>
<evidence type="ECO:0000256" key="10">
    <source>
        <dbReference type="ARBA" id="ARBA00022723"/>
    </source>
</evidence>
<dbReference type="PROSITE" id="PS00450">
    <property type="entry name" value="ACONITASE_1"/>
    <property type="match status" value="1"/>
</dbReference>
<dbReference type="UniPathway" id="UPA00048">
    <property type="reaction ID" value="UER00071"/>
</dbReference>
<keyword evidence="7" id="KW-0432">Leucine biosynthesis</keyword>
<sequence>MVPMPRTLFDKIWDDHVVADLGDGFALLHVDRHLITDAGSKALVDMRRRGLQMRNPELAFASPDHSVSTLPGRASPTPQGVRLLGDLRREAQARGIRVFDVGSGSQGIVHVMGPEQGLTLPGALVVCADSHTCTHGGLGALGFGIGASEFVHVAVTQTLVQAKPKNMRIRFAGQAAPGVSAKDMILHAAGVVGTAGGTGHAIEYAGEAVSALDVEARLTLCNLSVELGAKIGMVAPDEKTCAYLRGKPYAPAGRDWEAAVAYWRTLRSDADARFDREVLIDMAGIAPQVTWGTSPEQVVAIDGIVPDPAGIDDAQRRHAVQAALDYMGLNPGQRIAGTPIDRVFIGSCTNARLSDLRSAAAVARGRKVAAHVEAWVVPGSERVKRAAEAEGLDGIFLAAGFQWRDPGCSMCLAANGDLAARGQRVVSTSNRNFVGRQGPGARTHLTSPAMAAAAAVAGAICDVRDFEASLA</sequence>
<dbReference type="Gene3D" id="3.30.499.10">
    <property type="entry name" value="Aconitase, domain 3"/>
    <property type="match status" value="2"/>
</dbReference>
<dbReference type="Proteomes" id="UP000292445">
    <property type="component" value="Unassembled WGS sequence"/>
</dbReference>
<name>A0A4Q7NK77_9BURK</name>
<proteinExistence type="predicted"/>
<dbReference type="PANTHER" id="PTHR43822:SF9">
    <property type="entry name" value="3-ISOPROPYLMALATE DEHYDRATASE"/>
    <property type="match status" value="1"/>
</dbReference>
<comment type="catalytic activity">
    <reaction evidence="1">
        <text>(2R,3S)-3-isopropylmalate = (2S)-2-isopropylmalate</text>
        <dbReference type="Rhea" id="RHEA:32287"/>
        <dbReference type="ChEBI" id="CHEBI:1178"/>
        <dbReference type="ChEBI" id="CHEBI:35121"/>
        <dbReference type="EC" id="4.2.1.33"/>
    </reaction>
</comment>
<comment type="caution">
    <text evidence="16">The sequence shown here is derived from an EMBL/GenBank/DDBJ whole genome shotgun (WGS) entry which is preliminary data.</text>
</comment>
<dbReference type="AlphaFoldDB" id="A0A4Q7NK77"/>
<dbReference type="PRINTS" id="PR00415">
    <property type="entry name" value="ACONITASE"/>
</dbReference>
<dbReference type="InterPro" id="IPR050067">
    <property type="entry name" value="IPM_dehydratase_rel_enz"/>
</dbReference>
<keyword evidence="11" id="KW-0408">Iron</keyword>
<evidence type="ECO:0000256" key="3">
    <source>
        <dbReference type="ARBA" id="ARBA00002695"/>
    </source>
</evidence>
<dbReference type="PANTHER" id="PTHR43822">
    <property type="entry name" value="HOMOACONITASE, MITOCHONDRIAL-RELATED"/>
    <property type="match status" value="1"/>
</dbReference>
<protein>
    <recommendedName>
        <fullName evidence="6">3-isopropylmalate dehydratase</fullName>
        <ecNumber evidence="6">4.2.1.33</ecNumber>
    </recommendedName>
</protein>
<dbReference type="InterPro" id="IPR036008">
    <property type="entry name" value="Aconitase_4Fe-4S_dom"/>
</dbReference>
<keyword evidence="13" id="KW-0456">Lyase</keyword>
<organism evidence="16 17">
    <name type="scientific">Pigmentiphaga kullae</name>
    <dbReference type="NCBI Taxonomy" id="151784"/>
    <lineage>
        <taxon>Bacteria</taxon>
        <taxon>Pseudomonadati</taxon>
        <taxon>Pseudomonadota</taxon>
        <taxon>Betaproteobacteria</taxon>
        <taxon>Burkholderiales</taxon>
        <taxon>Alcaligenaceae</taxon>
        <taxon>Pigmentiphaga</taxon>
    </lineage>
</organism>
<dbReference type="InterPro" id="IPR018136">
    <property type="entry name" value="Aconitase_4Fe-4S_BS"/>
</dbReference>
<accession>A0A4Q7NK77</accession>
<dbReference type="InterPro" id="IPR004430">
    <property type="entry name" value="3-IsopropMal_deHydase_lsu"/>
</dbReference>
<keyword evidence="14" id="KW-0100">Branched-chain amino acid biosynthesis</keyword>
<keyword evidence="9" id="KW-0028">Amino-acid biosynthesis</keyword>
<reference evidence="16 17" key="1">
    <citation type="submission" date="2019-02" db="EMBL/GenBank/DDBJ databases">
        <title>Genomic Encyclopedia of Type Strains, Phase IV (KMG-IV): sequencing the most valuable type-strain genomes for metagenomic binning, comparative biology and taxonomic classification.</title>
        <authorList>
            <person name="Goeker M."/>
        </authorList>
    </citation>
    <scope>NUCLEOTIDE SEQUENCE [LARGE SCALE GENOMIC DNA]</scope>
    <source>
        <strain evidence="16 17">K24</strain>
    </source>
</reference>
<dbReference type="PROSITE" id="PS01244">
    <property type="entry name" value="ACONITASE_2"/>
    <property type="match status" value="1"/>
</dbReference>
<dbReference type="EMBL" id="SGXC01000001">
    <property type="protein sequence ID" value="RZS85316.1"/>
    <property type="molecule type" value="Genomic_DNA"/>
</dbReference>
<keyword evidence="10" id="KW-0479">Metal-binding</keyword>
<gene>
    <name evidence="16" type="ORF">EV675_1339</name>
</gene>
<evidence type="ECO:0000313" key="16">
    <source>
        <dbReference type="EMBL" id="RZS85316.1"/>
    </source>
</evidence>
<dbReference type="GO" id="GO:0051539">
    <property type="term" value="F:4 iron, 4 sulfur cluster binding"/>
    <property type="evidence" value="ECO:0007669"/>
    <property type="project" value="UniProtKB-KW"/>
</dbReference>
<keyword evidence="17" id="KW-1185">Reference proteome</keyword>
<evidence type="ECO:0000256" key="12">
    <source>
        <dbReference type="ARBA" id="ARBA00023014"/>
    </source>
</evidence>
<dbReference type="NCBIfam" id="TIGR00170">
    <property type="entry name" value="leuC"/>
    <property type="match status" value="1"/>
</dbReference>
<dbReference type="InterPro" id="IPR001030">
    <property type="entry name" value="Acoase/IPM_deHydtase_lsu_aba"/>
</dbReference>